<evidence type="ECO:0000313" key="5">
    <source>
        <dbReference type="EMBL" id="AFC24459.1"/>
    </source>
</evidence>
<dbReference type="CDD" id="cd01065">
    <property type="entry name" value="NAD_bind_Shikimate_DH"/>
    <property type="match status" value="1"/>
</dbReference>
<dbReference type="SUPFAM" id="SSF53223">
    <property type="entry name" value="Aminoacid dehydrogenase-like, N-terminal domain"/>
    <property type="match status" value="1"/>
</dbReference>
<keyword evidence="3" id="KW-0057">Aromatic amino acid biosynthesis</keyword>
<reference evidence="5 6" key="1">
    <citation type="journal article" date="2012" name="Stand. Genomic Sci.">
        <title>Complete genome sequencing and analysis of Saprospira grandis str. Lewin, a predatory marine bacterium.</title>
        <authorList>
            <person name="Saw J.H."/>
            <person name="Yuryev A."/>
            <person name="Kanbe M."/>
            <person name="Hou S."/>
            <person name="Young A.G."/>
            <person name="Aizawa S."/>
            <person name="Alam M."/>
        </authorList>
    </citation>
    <scope>NUCLEOTIDE SEQUENCE [LARGE SCALE GENOMIC DNA]</scope>
    <source>
        <strain evidence="5 6">Lewin</strain>
    </source>
</reference>
<dbReference type="Pfam" id="PF08501">
    <property type="entry name" value="Shikimate_dh_N"/>
    <property type="match status" value="1"/>
</dbReference>
<dbReference type="InterPro" id="IPR046346">
    <property type="entry name" value="Aminoacid_DH-like_N_sf"/>
</dbReference>
<evidence type="ECO:0000256" key="3">
    <source>
        <dbReference type="ARBA" id="ARBA00023141"/>
    </source>
</evidence>
<dbReference type="Gene3D" id="3.40.50.10860">
    <property type="entry name" value="Leucine Dehydrogenase, chain A, domain 1"/>
    <property type="match status" value="1"/>
</dbReference>
<dbReference type="PANTHER" id="PTHR21089">
    <property type="entry name" value="SHIKIMATE DEHYDROGENASE"/>
    <property type="match status" value="1"/>
</dbReference>
<accession>H6KZ69</accession>
<dbReference type="HOGENOM" id="CLU_044063_4_1_10"/>
<dbReference type="EC" id="1.1.1.25" evidence="5"/>
<evidence type="ECO:0000256" key="2">
    <source>
        <dbReference type="ARBA" id="ARBA00023002"/>
    </source>
</evidence>
<dbReference type="GO" id="GO:0005829">
    <property type="term" value="C:cytosol"/>
    <property type="evidence" value="ECO:0007669"/>
    <property type="project" value="TreeGrafter"/>
</dbReference>
<feature type="domain" description="Shikimate dehydrogenase substrate binding N-terminal" evidence="4">
    <location>
        <begin position="31"/>
        <end position="112"/>
    </location>
</feature>
<sequence>MWPAGLRPCKIQLDQLFSLPTNLIRMQLYGLLGKSLQHSFSPNYFNQKFEKAGLAAEYKAFPLDQIEALPNLLAQYPNLQGLNVTIPYKQAVVPYLSVLAPTAVAVGAVNCIQFLPNGQLMGHNTDVMGFRLGLQELLGEGPALQALVLGHGGAARAVAHALELEEIPYKVVSRTPERWQLSYSDLSPELLADYQLIVNTTPLGMYPNIDQAPSLPYEAIGPNHYLYDLVYNPAQTLFLQKGAEQGAKTLNGLPMLIGQAEKSWEIWNRDVVS</sequence>
<keyword evidence="3" id="KW-0028">Amino-acid biosynthesis</keyword>
<dbReference type="SUPFAM" id="SSF51735">
    <property type="entry name" value="NAD(P)-binding Rossmann-fold domains"/>
    <property type="match status" value="1"/>
</dbReference>
<dbReference type="InterPro" id="IPR013708">
    <property type="entry name" value="Shikimate_DH-bd_N"/>
</dbReference>
<keyword evidence="2 5" id="KW-0560">Oxidoreductase</keyword>
<proteinExistence type="predicted"/>
<dbReference type="InterPro" id="IPR036291">
    <property type="entry name" value="NAD(P)-bd_dom_sf"/>
</dbReference>
<dbReference type="KEGG" id="sgn:SGRA_1724"/>
<protein>
    <submittedName>
        <fullName evidence="5">Shikimate 5-dehydrogenase</fullName>
        <ecNumber evidence="5">1.1.1.25</ecNumber>
    </submittedName>
</protein>
<dbReference type="GO" id="GO:0019632">
    <property type="term" value="P:shikimate metabolic process"/>
    <property type="evidence" value="ECO:0007669"/>
    <property type="project" value="TreeGrafter"/>
</dbReference>
<dbReference type="EMBL" id="CP002831">
    <property type="protein sequence ID" value="AFC24459.1"/>
    <property type="molecule type" value="Genomic_DNA"/>
</dbReference>
<evidence type="ECO:0000256" key="1">
    <source>
        <dbReference type="ARBA" id="ARBA00004871"/>
    </source>
</evidence>
<evidence type="ECO:0000259" key="4">
    <source>
        <dbReference type="Pfam" id="PF08501"/>
    </source>
</evidence>
<dbReference type="STRING" id="984262.SGRA_1724"/>
<keyword evidence="6" id="KW-1185">Reference proteome</keyword>
<name>H6KZ69_SAPGL</name>
<dbReference type="GO" id="GO:0009073">
    <property type="term" value="P:aromatic amino acid family biosynthetic process"/>
    <property type="evidence" value="ECO:0007669"/>
    <property type="project" value="UniProtKB-KW"/>
</dbReference>
<comment type="pathway">
    <text evidence="1">Metabolic intermediate biosynthesis; chorismate biosynthesis; chorismate from D-erythrose 4-phosphate and phosphoenolpyruvate: step 4/7.</text>
</comment>
<evidence type="ECO:0000313" key="6">
    <source>
        <dbReference type="Proteomes" id="UP000007519"/>
    </source>
</evidence>
<dbReference type="AlphaFoldDB" id="H6KZ69"/>
<gene>
    <name evidence="5" type="primary">aroE</name>
    <name evidence="5" type="ordered locus">SGRA_1724</name>
</gene>
<dbReference type="GO" id="GO:0004764">
    <property type="term" value="F:shikimate 3-dehydrogenase (NADP+) activity"/>
    <property type="evidence" value="ECO:0007669"/>
    <property type="project" value="UniProtKB-EC"/>
</dbReference>
<dbReference type="Gene3D" id="3.40.50.720">
    <property type="entry name" value="NAD(P)-binding Rossmann-like Domain"/>
    <property type="match status" value="1"/>
</dbReference>
<dbReference type="Proteomes" id="UP000007519">
    <property type="component" value="Chromosome"/>
</dbReference>
<organism evidence="5 6">
    <name type="scientific">Saprospira grandis (strain Lewin)</name>
    <dbReference type="NCBI Taxonomy" id="984262"/>
    <lineage>
        <taxon>Bacteria</taxon>
        <taxon>Pseudomonadati</taxon>
        <taxon>Bacteroidota</taxon>
        <taxon>Saprospiria</taxon>
        <taxon>Saprospirales</taxon>
        <taxon>Saprospiraceae</taxon>
        <taxon>Saprospira</taxon>
    </lineage>
</organism>
<dbReference type="GO" id="GO:0009423">
    <property type="term" value="P:chorismate biosynthetic process"/>
    <property type="evidence" value="ECO:0007669"/>
    <property type="project" value="TreeGrafter"/>
</dbReference>
<dbReference type="eggNOG" id="COG0169">
    <property type="taxonomic scope" value="Bacteria"/>
</dbReference>
<dbReference type="GO" id="GO:0050661">
    <property type="term" value="F:NADP binding"/>
    <property type="evidence" value="ECO:0007669"/>
    <property type="project" value="TreeGrafter"/>
</dbReference>
<dbReference type="PANTHER" id="PTHR21089:SF1">
    <property type="entry name" value="BIFUNCTIONAL 3-DEHYDROQUINATE DEHYDRATASE_SHIKIMATE DEHYDROGENASE, CHLOROPLASTIC"/>
    <property type="match status" value="1"/>
</dbReference>
<dbReference type="InterPro" id="IPR022893">
    <property type="entry name" value="Shikimate_DH_fam"/>
</dbReference>